<feature type="domain" description="Carbohydrate-binding" evidence="1">
    <location>
        <begin position="34"/>
        <end position="213"/>
    </location>
</feature>
<dbReference type="AlphaFoldDB" id="A0A521BG90"/>
<evidence type="ECO:0000313" key="3">
    <source>
        <dbReference type="Proteomes" id="UP000319040"/>
    </source>
</evidence>
<organism evidence="2 3">
    <name type="scientific">Saccharicrinis carchari</name>
    <dbReference type="NCBI Taxonomy" id="1168039"/>
    <lineage>
        <taxon>Bacteria</taxon>
        <taxon>Pseudomonadati</taxon>
        <taxon>Bacteroidota</taxon>
        <taxon>Bacteroidia</taxon>
        <taxon>Marinilabiliales</taxon>
        <taxon>Marinilabiliaceae</taxon>
        <taxon>Saccharicrinis</taxon>
    </lineage>
</organism>
<dbReference type="CDD" id="cd09620">
    <property type="entry name" value="CBM9_like_3"/>
    <property type="match status" value="1"/>
</dbReference>
<accession>A0A521BG90</accession>
<dbReference type="SUPFAM" id="SSF49344">
    <property type="entry name" value="CBD9-like"/>
    <property type="match status" value="1"/>
</dbReference>
<dbReference type="OrthoDB" id="9801646at2"/>
<dbReference type="RefSeq" id="WP_142532245.1">
    <property type="nucleotide sequence ID" value="NZ_FXTB01000001.1"/>
</dbReference>
<protein>
    <submittedName>
        <fullName evidence="2">Carbohydrate-binding family 9</fullName>
    </submittedName>
</protein>
<name>A0A521BG90_SACCC</name>
<dbReference type="InterPro" id="IPR010502">
    <property type="entry name" value="Carb-bd_dom_fam9"/>
</dbReference>
<proteinExistence type="predicted"/>
<evidence type="ECO:0000313" key="2">
    <source>
        <dbReference type="EMBL" id="SMO46108.1"/>
    </source>
</evidence>
<sequence length="214" mass="24831">MNKTQNNTIPFIAELGDLTSRQKRDLITERGFEGKIDQLNWKEYSYKPAAKFKLAHNGQYLFILFNVDEKNVRATYVNDNDSVWEDSCVEAFISTEKGGEYFNFEFSCIGTALAGVGKHRDDRVRMSQSKTSLIKRETSLGKEIIGKENVDAQWWLLAQIPFDMIKVEKGQTIYCNFYKCGDETKYPHFVSWQPIDTPKPDFHQPKFFGELKLQ</sequence>
<dbReference type="GO" id="GO:0030246">
    <property type="term" value="F:carbohydrate binding"/>
    <property type="evidence" value="ECO:0007669"/>
    <property type="project" value="InterPro"/>
</dbReference>
<dbReference type="Gene3D" id="2.60.40.1190">
    <property type="match status" value="1"/>
</dbReference>
<dbReference type="Proteomes" id="UP000319040">
    <property type="component" value="Unassembled WGS sequence"/>
</dbReference>
<dbReference type="GO" id="GO:0004553">
    <property type="term" value="F:hydrolase activity, hydrolyzing O-glycosyl compounds"/>
    <property type="evidence" value="ECO:0007669"/>
    <property type="project" value="InterPro"/>
</dbReference>
<evidence type="ECO:0000259" key="1">
    <source>
        <dbReference type="Pfam" id="PF16011"/>
    </source>
</evidence>
<reference evidence="2 3" key="1">
    <citation type="submission" date="2017-05" db="EMBL/GenBank/DDBJ databases">
        <authorList>
            <person name="Varghese N."/>
            <person name="Submissions S."/>
        </authorList>
    </citation>
    <scope>NUCLEOTIDE SEQUENCE [LARGE SCALE GENOMIC DNA]</scope>
    <source>
        <strain evidence="2 3">DSM 27040</strain>
    </source>
</reference>
<dbReference type="GO" id="GO:0016052">
    <property type="term" value="P:carbohydrate catabolic process"/>
    <property type="evidence" value="ECO:0007669"/>
    <property type="project" value="InterPro"/>
</dbReference>
<dbReference type="EMBL" id="FXTB01000001">
    <property type="protein sequence ID" value="SMO46108.1"/>
    <property type="molecule type" value="Genomic_DNA"/>
</dbReference>
<gene>
    <name evidence="2" type="ORF">SAMN06265379_101926</name>
</gene>
<keyword evidence="3" id="KW-1185">Reference proteome</keyword>
<dbReference type="Pfam" id="PF16011">
    <property type="entry name" value="CBM9_2"/>
    <property type="match status" value="1"/>
</dbReference>